<feature type="compositionally biased region" description="Basic and acidic residues" evidence="1">
    <location>
        <begin position="220"/>
        <end position="237"/>
    </location>
</feature>
<dbReference type="InterPro" id="IPR022062">
    <property type="entry name" value="DUF3618"/>
</dbReference>
<dbReference type="Pfam" id="PF12277">
    <property type="entry name" value="DUF3618"/>
    <property type="match status" value="1"/>
</dbReference>
<dbReference type="OrthoDB" id="3218417at2"/>
<keyword evidence="3" id="KW-1185">Reference proteome</keyword>
<proteinExistence type="predicted"/>
<gene>
    <name evidence="2" type="ORF">F8O04_11290</name>
</gene>
<dbReference type="AlphaFoldDB" id="A0A6H9WL89"/>
<feature type="compositionally biased region" description="Polar residues" evidence="1">
    <location>
        <begin position="199"/>
        <end position="216"/>
    </location>
</feature>
<evidence type="ECO:0000313" key="2">
    <source>
        <dbReference type="EMBL" id="KAB1648282.1"/>
    </source>
</evidence>
<feature type="compositionally biased region" description="Low complexity" evidence="1">
    <location>
        <begin position="108"/>
        <end position="119"/>
    </location>
</feature>
<accession>A0A6H9WL89</accession>
<sequence length="237" mass="25107">MTDFTPRDRGVYQPGPNVPEPIYDDLNRPVGPGAGVRRDDTGANVDPDDPDAIRARIEATRSELSADVDALGDKVDPAKVAQRQGDRVKSRLTGMKDRIMGAADDARGSAGDAGDAASDAAHRVKEKAEGNPFAVGMIAFGAGLLLSSLFPASRKETELAADAREKAQPLIEGAKDVAQESAEHLKEPAQDAANAVREQATSSAESLRTDATSEAQNVRGEAEQARQNVQDEHQRGN</sequence>
<dbReference type="Proteomes" id="UP000431744">
    <property type="component" value="Unassembled WGS sequence"/>
</dbReference>
<feature type="region of interest" description="Disordered" evidence="1">
    <location>
        <begin position="103"/>
        <end position="123"/>
    </location>
</feature>
<comment type="caution">
    <text evidence="2">The sequence shown here is derived from an EMBL/GenBank/DDBJ whole genome shotgun (WGS) entry which is preliminary data.</text>
</comment>
<reference evidence="2 3" key="1">
    <citation type="submission" date="2019-09" db="EMBL/GenBank/DDBJ databases">
        <title>Phylogeny of genus Pseudoclavibacter and closely related genus.</title>
        <authorList>
            <person name="Li Y."/>
        </authorList>
    </citation>
    <scope>NUCLEOTIDE SEQUENCE [LARGE SCALE GENOMIC DNA]</scope>
    <source>
        <strain evidence="2 3">EGI 60007</strain>
    </source>
</reference>
<dbReference type="RefSeq" id="WP_158029477.1">
    <property type="nucleotide sequence ID" value="NZ_BMHG01000001.1"/>
</dbReference>
<dbReference type="SUPFAM" id="SSF58113">
    <property type="entry name" value="Apolipoprotein A-I"/>
    <property type="match status" value="1"/>
</dbReference>
<feature type="compositionally biased region" description="Basic and acidic residues" evidence="1">
    <location>
        <begin position="1"/>
        <end position="10"/>
    </location>
</feature>
<name>A0A6H9WL89_9MICO</name>
<evidence type="ECO:0000256" key="1">
    <source>
        <dbReference type="SAM" id="MobiDB-lite"/>
    </source>
</evidence>
<organism evidence="2 3">
    <name type="scientific">Pseudoclavibacter endophyticus</name>
    <dbReference type="NCBI Taxonomy" id="1778590"/>
    <lineage>
        <taxon>Bacteria</taxon>
        <taxon>Bacillati</taxon>
        <taxon>Actinomycetota</taxon>
        <taxon>Actinomycetes</taxon>
        <taxon>Micrococcales</taxon>
        <taxon>Microbacteriaceae</taxon>
        <taxon>Pseudoclavibacter</taxon>
    </lineage>
</organism>
<evidence type="ECO:0000313" key="3">
    <source>
        <dbReference type="Proteomes" id="UP000431744"/>
    </source>
</evidence>
<feature type="compositionally biased region" description="Basic and acidic residues" evidence="1">
    <location>
        <begin position="156"/>
        <end position="189"/>
    </location>
</feature>
<feature type="region of interest" description="Disordered" evidence="1">
    <location>
        <begin position="156"/>
        <end position="237"/>
    </location>
</feature>
<protein>
    <submittedName>
        <fullName evidence="2">DUF3618 domain-containing protein</fullName>
    </submittedName>
</protein>
<feature type="region of interest" description="Disordered" evidence="1">
    <location>
        <begin position="1"/>
        <end position="50"/>
    </location>
</feature>
<dbReference type="EMBL" id="WBJY01000002">
    <property type="protein sequence ID" value="KAB1648282.1"/>
    <property type="molecule type" value="Genomic_DNA"/>
</dbReference>